<feature type="compositionally biased region" description="Basic and acidic residues" evidence="2">
    <location>
        <begin position="60"/>
        <end position="75"/>
    </location>
</feature>
<feature type="domain" description="C3H1-type" evidence="3">
    <location>
        <begin position="305"/>
        <end position="333"/>
    </location>
</feature>
<sequence length="345" mass="37995">AVATACMALVDEYRKGTVSKGRTIIALSAAIPASADGDAEAPDKTLDTYIKMLDNFDADRERAGKRGRSRSHEEESPGSDAAEPPPKRQRADPGAFAWSIETAIEGSKLRTECRESLRLLKIYAVEPKLSKSDLLNSEGTPEFPDSEWTHILAGQAVDLDHVFNGRHSTGADDKVSHDIGEFTISSKPKVPSRTIISFGDWVIAWFATTTATAYAFPHRQRELVRYGEHVIGQFAAIAPQFHSCVMDYEKAVRRRVASRRDLLLTDFFEFSDLRVQFIDIRGSGSSALPAKDSKPASARYATGEARRSESCRRWNGGECSLTSSACRFRHVCSTCGSGSHRSRDC</sequence>
<feature type="zinc finger region" description="C3H1-type" evidence="1">
    <location>
        <begin position="305"/>
        <end position="333"/>
    </location>
</feature>
<accession>A0A0C9T0W2</accession>
<dbReference type="Proteomes" id="UP000053263">
    <property type="component" value="Unassembled WGS sequence"/>
</dbReference>
<gene>
    <name evidence="4" type="ORF">PLICRDRAFT_85053</name>
</gene>
<dbReference type="EMBL" id="KN832694">
    <property type="protein sequence ID" value="KII82749.1"/>
    <property type="molecule type" value="Genomic_DNA"/>
</dbReference>
<dbReference type="GO" id="GO:0008270">
    <property type="term" value="F:zinc ion binding"/>
    <property type="evidence" value="ECO:0007669"/>
    <property type="project" value="UniProtKB-KW"/>
</dbReference>
<evidence type="ECO:0000313" key="4">
    <source>
        <dbReference type="EMBL" id="KII82749.1"/>
    </source>
</evidence>
<evidence type="ECO:0000256" key="2">
    <source>
        <dbReference type="SAM" id="MobiDB-lite"/>
    </source>
</evidence>
<evidence type="ECO:0000313" key="5">
    <source>
        <dbReference type="Proteomes" id="UP000053263"/>
    </source>
</evidence>
<protein>
    <recommendedName>
        <fullName evidence="3">C3H1-type domain-containing protein</fullName>
    </recommendedName>
</protein>
<keyword evidence="5" id="KW-1185">Reference proteome</keyword>
<name>A0A0C9T0W2_PLICR</name>
<dbReference type="HOGENOM" id="CLU_041692_1_0_1"/>
<keyword evidence="1" id="KW-0479">Metal-binding</keyword>
<feature type="region of interest" description="Disordered" evidence="2">
    <location>
        <begin position="60"/>
        <end position="92"/>
    </location>
</feature>
<evidence type="ECO:0000256" key="1">
    <source>
        <dbReference type="PROSITE-ProRule" id="PRU00723"/>
    </source>
</evidence>
<dbReference type="OrthoDB" id="3262400at2759"/>
<dbReference type="InterPro" id="IPR000571">
    <property type="entry name" value="Znf_CCCH"/>
</dbReference>
<keyword evidence="1" id="KW-0863">Zinc-finger</keyword>
<dbReference type="AlphaFoldDB" id="A0A0C9T0W2"/>
<feature type="non-terminal residue" evidence="4">
    <location>
        <position position="345"/>
    </location>
</feature>
<evidence type="ECO:0000259" key="3">
    <source>
        <dbReference type="PROSITE" id="PS50103"/>
    </source>
</evidence>
<proteinExistence type="predicted"/>
<feature type="non-terminal residue" evidence="4">
    <location>
        <position position="1"/>
    </location>
</feature>
<organism evidence="4 5">
    <name type="scientific">Plicaturopsis crispa FD-325 SS-3</name>
    <dbReference type="NCBI Taxonomy" id="944288"/>
    <lineage>
        <taxon>Eukaryota</taxon>
        <taxon>Fungi</taxon>
        <taxon>Dikarya</taxon>
        <taxon>Basidiomycota</taxon>
        <taxon>Agaricomycotina</taxon>
        <taxon>Agaricomycetes</taxon>
        <taxon>Agaricomycetidae</taxon>
        <taxon>Amylocorticiales</taxon>
        <taxon>Amylocorticiaceae</taxon>
        <taxon>Plicatura</taxon>
        <taxon>Plicaturopsis crispa</taxon>
    </lineage>
</organism>
<dbReference type="PROSITE" id="PS50103">
    <property type="entry name" value="ZF_C3H1"/>
    <property type="match status" value="1"/>
</dbReference>
<reference evidence="4 5" key="1">
    <citation type="submission" date="2014-06" db="EMBL/GenBank/DDBJ databases">
        <title>Evolutionary Origins and Diversification of the Mycorrhizal Mutualists.</title>
        <authorList>
            <consortium name="DOE Joint Genome Institute"/>
            <consortium name="Mycorrhizal Genomics Consortium"/>
            <person name="Kohler A."/>
            <person name="Kuo A."/>
            <person name="Nagy L.G."/>
            <person name="Floudas D."/>
            <person name="Copeland A."/>
            <person name="Barry K.W."/>
            <person name="Cichocki N."/>
            <person name="Veneault-Fourrey C."/>
            <person name="LaButti K."/>
            <person name="Lindquist E.A."/>
            <person name="Lipzen A."/>
            <person name="Lundell T."/>
            <person name="Morin E."/>
            <person name="Murat C."/>
            <person name="Riley R."/>
            <person name="Ohm R."/>
            <person name="Sun H."/>
            <person name="Tunlid A."/>
            <person name="Henrissat B."/>
            <person name="Grigoriev I.V."/>
            <person name="Hibbett D.S."/>
            <person name="Martin F."/>
        </authorList>
    </citation>
    <scope>NUCLEOTIDE SEQUENCE [LARGE SCALE GENOMIC DNA]</scope>
    <source>
        <strain evidence="4 5">FD-325 SS-3</strain>
    </source>
</reference>
<keyword evidence="1" id="KW-0862">Zinc</keyword>